<dbReference type="InterPro" id="IPR002641">
    <property type="entry name" value="PNPLA_dom"/>
</dbReference>
<dbReference type="PANTHER" id="PTHR10728">
    <property type="entry name" value="CYTOSOLIC PHOSPHOLIPASE A2"/>
    <property type="match status" value="1"/>
</dbReference>
<dbReference type="PANTHER" id="PTHR10728:SF40">
    <property type="entry name" value="PATATIN FAMILY PROTEIN"/>
    <property type="match status" value="1"/>
</dbReference>
<sequence>MPQRGNPRGDQRADQNVEQNSDQNRAERATFNQVLWTELQALRPDYCASQPFQPAKFEPQRPDDAGTDPQYQDNLRELFQMIGTFGSDAEGGKSQPPLSALCLSGGGIRSATFNLGVLQALAKNKLLPQFDYLSSVSGGGYIAGWLQAWMHREQQQAGTAKDVFKELGNRSEQPVNPLAPEPKPLDHLRQFSNYLTPRLGLFSGDTWTAAATILRNLLLNWLVILPLLAALVVIPQGVYLLVQSTVSPGFGRMLMYASLLAELLASFSIYYHRRFVRDPGTPSSRYAVLCVLPVIAAAALLSFTGLGYANGPAVVLDAPFWSAGNRPILMFSAVWCLLVPLSGWMAVEIVYRLRHQIAPETRHTEKFELAALLISGLAVALLFAVTVRELLLPFYAHPGLYVMLTLPVLLGLYLLARTLFVGLASMSETFATGSKPALVNDGDREWWARLSGWILAVALGWIALTGLCVFGQFLLDKIMDEAKPLVAAAGGISGVIAALLGSRDKTATSAKEEPSIMQRVGLALAAPVFVVCVVLAISWATAGLGGWMVTNANVAAERIFTDPMLRHSGLRNTGFEWFWALPWLLLLAALTMGLVVNVNRFSLHGFYRNRLVRAYLGASHTDRKPDPFTGFDASDNLRMHKLKPDRGAQRLLPLINVTLNLLRDGKLAWQERKAESFSITPYFCGNFHEGYRASAAYGGQGGISLGTAVTISGAAANPHMGYCSSPALAFVMSLFNVRLGAWLGNTNARGEQVYDLPGPRQALSPMLGELFGYTTPDFKYVNLSDGGHFDNLGLYEVVLRRCRYIMVSDAGCDPDAKLGDLGNAIRKIRIDFGIPIRFEKEIEIYPNSSAERGLYCATARIDYDAVDKGTPPGRLLYIKPTLRGRGEHPIPYDVYSYSRTVDAFPHEPTTDQWFSESQFESYRALGFHALEQILQGSAPQDFADFFARVATYLSPKGKLD</sequence>
<dbReference type="EMBL" id="JAEVLS010000001">
    <property type="protein sequence ID" value="MBM0103876.1"/>
    <property type="molecule type" value="Genomic_DNA"/>
</dbReference>
<keyword evidence="6" id="KW-1185">Reference proteome</keyword>
<dbReference type="RefSeq" id="WP_203165827.1">
    <property type="nucleotide sequence ID" value="NZ_JAEVLS010000001.1"/>
</dbReference>
<evidence type="ECO:0000313" key="6">
    <source>
        <dbReference type="Proteomes" id="UP000661077"/>
    </source>
</evidence>
<evidence type="ECO:0000256" key="3">
    <source>
        <dbReference type="SAM" id="Phobius"/>
    </source>
</evidence>
<feature type="transmembrane region" description="Helical" evidence="3">
    <location>
        <begin position="577"/>
        <end position="598"/>
    </location>
</feature>
<evidence type="ECO:0000313" key="5">
    <source>
        <dbReference type="EMBL" id="MBM0103876.1"/>
    </source>
</evidence>
<feature type="transmembrane region" description="Helical" evidence="3">
    <location>
        <begin position="522"/>
        <end position="542"/>
    </location>
</feature>
<feature type="transmembrane region" description="Helical" evidence="3">
    <location>
        <begin position="284"/>
        <end position="308"/>
    </location>
</feature>
<comment type="caution">
    <text evidence="5">The sequence shown here is derived from an EMBL/GenBank/DDBJ whole genome shotgun (WGS) entry which is preliminary data.</text>
</comment>
<organism evidence="5 6">
    <name type="scientific">Steroidobacter gossypii</name>
    <dbReference type="NCBI Taxonomy" id="2805490"/>
    <lineage>
        <taxon>Bacteria</taxon>
        <taxon>Pseudomonadati</taxon>
        <taxon>Pseudomonadota</taxon>
        <taxon>Gammaproteobacteria</taxon>
        <taxon>Steroidobacterales</taxon>
        <taxon>Steroidobacteraceae</taxon>
        <taxon>Steroidobacter</taxon>
    </lineage>
</organism>
<feature type="transmembrane region" description="Helical" evidence="3">
    <location>
        <begin position="253"/>
        <end position="272"/>
    </location>
</feature>
<keyword evidence="3" id="KW-0472">Membrane</keyword>
<keyword evidence="3" id="KW-0812">Transmembrane</keyword>
<feature type="region of interest" description="Disordered" evidence="2">
    <location>
        <begin position="1"/>
        <end position="29"/>
    </location>
</feature>
<evidence type="ECO:0000256" key="2">
    <source>
        <dbReference type="SAM" id="MobiDB-lite"/>
    </source>
</evidence>
<dbReference type="Pfam" id="PF01734">
    <property type="entry name" value="Patatin"/>
    <property type="match status" value="1"/>
</dbReference>
<dbReference type="Gene3D" id="3.40.1090.10">
    <property type="entry name" value="Cytosolic phospholipase A2 catalytic domain"/>
    <property type="match status" value="1"/>
</dbReference>
<feature type="transmembrane region" description="Helical" evidence="3">
    <location>
        <begin position="218"/>
        <end position="241"/>
    </location>
</feature>
<feature type="transmembrane region" description="Helical" evidence="3">
    <location>
        <begin position="367"/>
        <end position="387"/>
    </location>
</feature>
<dbReference type="SUPFAM" id="SSF52151">
    <property type="entry name" value="FabD/lysophospholipase-like"/>
    <property type="match status" value="1"/>
</dbReference>
<feature type="domain" description="PNPLA" evidence="4">
    <location>
        <begin position="101"/>
        <end position="215"/>
    </location>
</feature>
<dbReference type="InterPro" id="IPR016035">
    <property type="entry name" value="Acyl_Trfase/lysoPLipase"/>
</dbReference>
<feature type="transmembrane region" description="Helical" evidence="3">
    <location>
        <begin position="453"/>
        <end position="473"/>
    </location>
</feature>
<feature type="transmembrane region" description="Helical" evidence="3">
    <location>
        <begin position="399"/>
        <end position="416"/>
    </location>
</feature>
<protein>
    <submittedName>
        <fullName evidence="5">Patatin-like phospholipase family protein</fullName>
    </submittedName>
</protein>
<reference evidence="5 6" key="1">
    <citation type="journal article" date="2021" name="Int. J. Syst. Evol. Microbiol.">
        <title>Steroidobacter gossypii sp. nov., isolated from soil of cotton cropping field.</title>
        <authorList>
            <person name="Huang R."/>
            <person name="Yang S."/>
            <person name="Zhen C."/>
            <person name="Liu W."/>
        </authorList>
    </citation>
    <scope>NUCLEOTIDE SEQUENCE [LARGE SCALE GENOMIC DNA]</scope>
    <source>
        <strain evidence="5 6">S1-65</strain>
    </source>
</reference>
<feature type="transmembrane region" description="Helical" evidence="3">
    <location>
        <begin position="328"/>
        <end position="347"/>
    </location>
</feature>
<dbReference type="Proteomes" id="UP000661077">
    <property type="component" value="Unassembled WGS sequence"/>
</dbReference>
<accession>A0ABS1WSB5</accession>
<evidence type="ECO:0000259" key="4">
    <source>
        <dbReference type="Pfam" id="PF01734"/>
    </source>
</evidence>
<name>A0ABS1WSB5_9GAMM</name>
<keyword evidence="1" id="KW-0443">Lipid metabolism</keyword>
<evidence type="ECO:0000256" key="1">
    <source>
        <dbReference type="ARBA" id="ARBA00023098"/>
    </source>
</evidence>
<keyword evidence="3" id="KW-1133">Transmembrane helix</keyword>
<feature type="transmembrane region" description="Helical" evidence="3">
    <location>
        <begin position="485"/>
        <end position="501"/>
    </location>
</feature>
<proteinExistence type="predicted"/>
<gene>
    <name evidence="5" type="ORF">JM946_03940</name>
</gene>